<dbReference type="InterPro" id="IPR045249">
    <property type="entry name" value="HARBI1-like"/>
</dbReference>
<evidence type="ECO:0000256" key="1">
    <source>
        <dbReference type="ARBA" id="ARBA00001968"/>
    </source>
</evidence>
<evidence type="ECO:0000256" key="7">
    <source>
        <dbReference type="ARBA" id="ARBA00023242"/>
    </source>
</evidence>
<feature type="domain" description="DDE Tnp4" evidence="8">
    <location>
        <begin position="75"/>
        <end position="233"/>
    </location>
</feature>
<evidence type="ECO:0000256" key="6">
    <source>
        <dbReference type="ARBA" id="ARBA00022801"/>
    </source>
</evidence>
<keyword evidence="5" id="KW-0479">Metal-binding</keyword>
<keyword evidence="10" id="KW-1185">Reference proteome</keyword>
<reference evidence="9" key="2">
    <citation type="journal article" date="2023" name="BMC Genomics">
        <title>Pest status, molecular evolution, and epigenetic factors derived from the genome assembly of Frankliniella fusca, a thysanopteran phytovirus vector.</title>
        <authorList>
            <person name="Catto M.A."/>
            <person name="Labadie P.E."/>
            <person name="Jacobson A.L."/>
            <person name="Kennedy G.G."/>
            <person name="Srinivasan R."/>
            <person name="Hunt B.G."/>
        </authorList>
    </citation>
    <scope>NUCLEOTIDE SEQUENCE</scope>
    <source>
        <strain evidence="9">PL_HMW_Pooled</strain>
    </source>
</reference>
<evidence type="ECO:0000313" key="9">
    <source>
        <dbReference type="EMBL" id="KAK3928218.1"/>
    </source>
</evidence>
<evidence type="ECO:0000256" key="3">
    <source>
        <dbReference type="ARBA" id="ARBA00006958"/>
    </source>
</evidence>
<comment type="caution">
    <text evidence="9">The sequence shown here is derived from an EMBL/GenBank/DDBJ whole genome shotgun (WGS) entry which is preliminary data.</text>
</comment>
<protein>
    <submittedName>
        <fullName evidence="9">Protein ALP1-like</fullName>
    </submittedName>
</protein>
<gene>
    <name evidence="9" type="ORF">KUF71_000488</name>
</gene>
<comment type="cofactor">
    <cofactor evidence="1">
        <name>a divalent metal cation</name>
        <dbReference type="ChEBI" id="CHEBI:60240"/>
    </cofactor>
</comment>
<dbReference type="GO" id="GO:0016787">
    <property type="term" value="F:hydrolase activity"/>
    <property type="evidence" value="ECO:0007669"/>
    <property type="project" value="UniProtKB-KW"/>
</dbReference>
<proteinExistence type="inferred from homology"/>
<dbReference type="GO" id="GO:0004518">
    <property type="term" value="F:nuclease activity"/>
    <property type="evidence" value="ECO:0007669"/>
    <property type="project" value="UniProtKB-KW"/>
</dbReference>
<dbReference type="InterPro" id="IPR027806">
    <property type="entry name" value="HARBI1_dom"/>
</dbReference>
<evidence type="ECO:0000256" key="2">
    <source>
        <dbReference type="ARBA" id="ARBA00004123"/>
    </source>
</evidence>
<evidence type="ECO:0000256" key="4">
    <source>
        <dbReference type="ARBA" id="ARBA00022722"/>
    </source>
</evidence>
<dbReference type="AlphaFoldDB" id="A0AAE1LQE1"/>
<feature type="non-terminal residue" evidence="9">
    <location>
        <position position="407"/>
    </location>
</feature>
<dbReference type="GO" id="GO:0005634">
    <property type="term" value="C:nucleus"/>
    <property type="evidence" value="ECO:0007669"/>
    <property type="project" value="UniProtKB-SubCell"/>
</dbReference>
<comment type="similarity">
    <text evidence="3">Belongs to the HARBI1 family.</text>
</comment>
<sequence length="407" mass="45779">MEDEALFRNYHRVTIPQYLELLQKVGPAIQKLSVTREAISSGLRLSLTLRYLCDGSSMATMSYEYRISRSSVSRAFDNTGSQFFNYHGTFSTVLLAACDADYRFTYVHIGAAGRESDSGIFQQCEFGQQILNGMLPLPPPLLLRSAPGVEKRLPAVFVGDAAFPLLTNLMRPYGGVNLSPEQKIFNYRLSRARRIIENTFGIMAARFQIFRGTIQCCLQTLDRIVMCCVVLHNWLRTQDILNEDGHGHYATPDFVDGEDRNGIMVPGQWRNEVGAAGMRGLQIGAVRNATDQAKEVRSAFTYHFLKGGSIPFQWYKLPEFQRDYYMQRRGAGEGVGELSSPQEELQAEDGLDTFIDVPQLGPGLALSANKFSMWLFLYHLRIDLRPSPLSIAAAQRKPLMELHGQLQ</sequence>
<reference evidence="9" key="1">
    <citation type="submission" date="2021-07" db="EMBL/GenBank/DDBJ databases">
        <authorList>
            <person name="Catto M.A."/>
            <person name="Jacobson A."/>
            <person name="Kennedy G."/>
            <person name="Labadie P."/>
            <person name="Hunt B.G."/>
            <person name="Srinivasan R."/>
        </authorList>
    </citation>
    <scope>NUCLEOTIDE SEQUENCE</scope>
    <source>
        <strain evidence="9">PL_HMW_Pooled</strain>
        <tissue evidence="9">Head</tissue>
    </source>
</reference>
<dbReference type="Proteomes" id="UP001219518">
    <property type="component" value="Unassembled WGS sequence"/>
</dbReference>
<comment type="subcellular location">
    <subcellularLocation>
        <location evidence="2">Nucleus</location>
    </subcellularLocation>
</comment>
<dbReference type="GO" id="GO:0046872">
    <property type="term" value="F:metal ion binding"/>
    <property type="evidence" value="ECO:0007669"/>
    <property type="project" value="UniProtKB-KW"/>
</dbReference>
<keyword evidence="6" id="KW-0378">Hydrolase</keyword>
<name>A0AAE1LQE1_9NEOP</name>
<keyword evidence="7" id="KW-0539">Nucleus</keyword>
<dbReference type="PANTHER" id="PTHR22930:SF269">
    <property type="entry name" value="NUCLEASE HARBI1-LIKE PROTEIN"/>
    <property type="match status" value="1"/>
</dbReference>
<accession>A0AAE1LQE1</accession>
<keyword evidence="4" id="KW-0540">Nuclease</keyword>
<dbReference type="Pfam" id="PF13359">
    <property type="entry name" value="DDE_Tnp_4"/>
    <property type="match status" value="1"/>
</dbReference>
<evidence type="ECO:0000256" key="5">
    <source>
        <dbReference type="ARBA" id="ARBA00022723"/>
    </source>
</evidence>
<dbReference type="EMBL" id="JAHWGI010001324">
    <property type="protein sequence ID" value="KAK3928218.1"/>
    <property type="molecule type" value="Genomic_DNA"/>
</dbReference>
<dbReference type="PANTHER" id="PTHR22930">
    <property type="match status" value="1"/>
</dbReference>
<evidence type="ECO:0000313" key="10">
    <source>
        <dbReference type="Proteomes" id="UP001219518"/>
    </source>
</evidence>
<organism evidence="9 10">
    <name type="scientific">Frankliniella fusca</name>
    <dbReference type="NCBI Taxonomy" id="407009"/>
    <lineage>
        <taxon>Eukaryota</taxon>
        <taxon>Metazoa</taxon>
        <taxon>Ecdysozoa</taxon>
        <taxon>Arthropoda</taxon>
        <taxon>Hexapoda</taxon>
        <taxon>Insecta</taxon>
        <taxon>Pterygota</taxon>
        <taxon>Neoptera</taxon>
        <taxon>Paraneoptera</taxon>
        <taxon>Thysanoptera</taxon>
        <taxon>Terebrantia</taxon>
        <taxon>Thripoidea</taxon>
        <taxon>Thripidae</taxon>
        <taxon>Frankliniella</taxon>
    </lineage>
</organism>
<evidence type="ECO:0000259" key="8">
    <source>
        <dbReference type="Pfam" id="PF13359"/>
    </source>
</evidence>